<keyword evidence="2" id="KW-1185">Reference proteome</keyword>
<accession>A0A420YHE5</accession>
<comment type="caution">
    <text evidence="1">The sequence shown here is derived from an EMBL/GenBank/DDBJ whole genome shotgun (WGS) entry which is preliminary data.</text>
</comment>
<organism evidence="1 2">
    <name type="scientific">Coniochaeta pulveracea</name>
    <dbReference type="NCBI Taxonomy" id="177199"/>
    <lineage>
        <taxon>Eukaryota</taxon>
        <taxon>Fungi</taxon>
        <taxon>Dikarya</taxon>
        <taxon>Ascomycota</taxon>
        <taxon>Pezizomycotina</taxon>
        <taxon>Sordariomycetes</taxon>
        <taxon>Sordariomycetidae</taxon>
        <taxon>Coniochaetales</taxon>
        <taxon>Coniochaetaceae</taxon>
        <taxon>Coniochaeta</taxon>
    </lineage>
</organism>
<dbReference type="Proteomes" id="UP000275385">
    <property type="component" value="Unassembled WGS sequence"/>
</dbReference>
<reference evidence="1 2" key="1">
    <citation type="submission" date="2018-08" db="EMBL/GenBank/DDBJ databases">
        <title>Draft genome of the lignicolous fungus Coniochaeta pulveracea.</title>
        <authorList>
            <person name="Borstlap C.J."/>
            <person name="De Witt R.N."/>
            <person name="Botha A."/>
            <person name="Volschenk H."/>
        </authorList>
    </citation>
    <scope>NUCLEOTIDE SEQUENCE [LARGE SCALE GENOMIC DNA]</scope>
    <source>
        <strain evidence="1 2">CAB683</strain>
    </source>
</reference>
<gene>
    <name evidence="1" type="ORF">DL546_009301</name>
</gene>
<proteinExistence type="predicted"/>
<name>A0A420YHE5_9PEZI</name>
<dbReference type="AlphaFoldDB" id="A0A420YHE5"/>
<sequence length="79" mass="9185">MYRAALHVRIASTWYRTTRQMFRLFFTQYTSNPHSLHYGRPPNTFAVALVGLDRKHQSTCPICQDSLMGPGPLQRFEDP</sequence>
<dbReference type="EMBL" id="QVQW01000010">
    <property type="protein sequence ID" value="RKU47294.1"/>
    <property type="molecule type" value="Genomic_DNA"/>
</dbReference>
<evidence type="ECO:0000313" key="1">
    <source>
        <dbReference type="EMBL" id="RKU47294.1"/>
    </source>
</evidence>
<protein>
    <submittedName>
        <fullName evidence="1">Uncharacterized protein</fullName>
    </submittedName>
</protein>
<evidence type="ECO:0000313" key="2">
    <source>
        <dbReference type="Proteomes" id="UP000275385"/>
    </source>
</evidence>